<name>A0A7I7MIZ7_9MYCO</name>
<gene>
    <name evidence="1" type="ORF">MSHI_00220</name>
</gene>
<accession>A0A7I7MIZ7</accession>
<reference evidence="1 2" key="1">
    <citation type="journal article" date="2019" name="Emerg. Microbes Infect.">
        <title>Comprehensive subspecies identification of 175 nontuberculous mycobacteria species based on 7547 genomic profiles.</title>
        <authorList>
            <person name="Matsumoto Y."/>
            <person name="Kinjo T."/>
            <person name="Motooka D."/>
            <person name="Nabeya D."/>
            <person name="Jung N."/>
            <person name="Uechi K."/>
            <person name="Horii T."/>
            <person name="Iida T."/>
            <person name="Fujita J."/>
            <person name="Nakamura S."/>
        </authorList>
    </citation>
    <scope>NUCLEOTIDE SEQUENCE [LARGE SCALE GENOMIC DNA]</scope>
    <source>
        <strain evidence="1 2">JCM 14233</strain>
    </source>
</reference>
<protein>
    <submittedName>
        <fullName evidence="1">Uncharacterized protein</fullName>
    </submittedName>
</protein>
<dbReference type="Proteomes" id="UP000467236">
    <property type="component" value="Chromosome"/>
</dbReference>
<dbReference type="KEGG" id="mshj:MSHI_00220"/>
<dbReference type="AlphaFoldDB" id="A0A7I7MIZ7"/>
<keyword evidence="2" id="KW-1185">Reference proteome</keyword>
<sequence length="112" mass="12671">MLDRLPEFVDKPACFVVLIDEYIVTEVLVERPGTPQRPAHDSARRRHHVGLQPEFEYHCDRHDRLSYRAAAIHVSRRGWSVLAGHICPAGLWHEGCSLCPAGSDNRRPPVVA</sequence>
<dbReference type="EMBL" id="AP022575">
    <property type="protein sequence ID" value="BBX72116.1"/>
    <property type="molecule type" value="Genomic_DNA"/>
</dbReference>
<evidence type="ECO:0000313" key="1">
    <source>
        <dbReference type="EMBL" id="BBX72116.1"/>
    </source>
</evidence>
<proteinExistence type="predicted"/>
<organism evidence="1 2">
    <name type="scientific">Mycobacterium shinjukuense</name>
    <dbReference type="NCBI Taxonomy" id="398694"/>
    <lineage>
        <taxon>Bacteria</taxon>
        <taxon>Bacillati</taxon>
        <taxon>Actinomycetota</taxon>
        <taxon>Actinomycetes</taxon>
        <taxon>Mycobacteriales</taxon>
        <taxon>Mycobacteriaceae</taxon>
        <taxon>Mycobacterium</taxon>
    </lineage>
</organism>
<evidence type="ECO:0000313" key="2">
    <source>
        <dbReference type="Proteomes" id="UP000467236"/>
    </source>
</evidence>